<feature type="disulfide bond" evidence="3">
    <location>
        <begin position="1612"/>
        <end position="1625"/>
    </location>
</feature>
<dbReference type="PROSITE" id="PS50092">
    <property type="entry name" value="TSP1"/>
    <property type="match status" value="13"/>
</dbReference>
<dbReference type="Pfam" id="PF00090">
    <property type="entry name" value="TSP_1"/>
    <property type="match status" value="13"/>
</dbReference>
<dbReference type="Gene3D" id="1.10.10.1940">
    <property type="match status" value="5"/>
</dbReference>
<evidence type="ECO:0000256" key="3">
    <source>
        <dbReference type="PROSITE-ProRule" id="PRU01005"/>
    </source>
</evidence>
<feature type="domain" description="ShKT" evidence="6">
    <location>
        <begin position="637"/>
        <end position="668"/>
    </location>
</feature>
<feature type="domain" description="ShKT" evidence="6">
    <location>
        <begin position="1098"/>
        <end position="1130"/>
    </location>
</feature>
<feature type="disulfide bond" evidence="3">
    <location>
        <begin position="801"/>
        <end position="835"/>
    </location>
</feature>
<feature type="domain" description="ShKT" evidence="6">
    <location>
        <begin position="1775"/>
        <end position="1813"/>
    </location>
</feature>
<feature type="disulfide bond" evidence="3">
    <location>
        <begin position="1199"/>
        <end position="1212"/>
    </location>
</feature>
<dbReference type="PANTHER" id="PTHR22906:SF21">
    <property type="entry name" value="SEMA DOMAIN-CONTAINING PROTEIN"/>
    <property type="match status" value="1"/>
</dbReference>
<feature type="disulfide bond" evidence="3">
    <location>
        <begin position="652"/>
        <end position="665"/>
    </location>
</feature>
<dbReference type="SUPFAM" id="SSF82895">
    <property type="entry name" value="TSP-1 type 1 repeat"/>
    <property type="match status" value="13"/>
</dbReference>
<feature type="disulfide bond" evidence="3">
    <location>
        <begin position="1452"/>
        <end position="1470"/>
    </location>
</feature>
<feature type="domain" description="F5/8 type C" evidence="5">
    <location>
        <begin position="2285"/>
        <end position="2444"/>
    </location>
</feature>
<dbReference type="PROSITE" id="PS01285">
    <property type="entry name" value="FA58C_1"/>
    <property type="match status" value="1"/>
</dbReference>
<feature type="disulfide bond" evidence="3">
    <location>
        <begin position="1146"/>
        <end position="1164"/>
    </location>
</feature>
<dbReference type="Pfam" id="PF00754">
    <property type="entry name" value="F5_F8_type_C"/>
    <property type="match status" value="1"/>
</dbReference>
<feature type="domain" description="ShKT" evidence="6">
    <location>
        <begin position="113"/>
        <end position="149"/>
    </location>
</feature>
<evidence type="ECO:0000256" key="2">
    <source>
        <dbReference type="ARBA" id="ARBA00023157"/>
    </source>
</evidence>
<feature type="domain" description="ShKT" evidence="6">
    <location>
        <begin position="1444"/>
        <end position="1477"/>
    </location>
</feature>
<evidence type="ECO:0000313" key="7">
    <source>
        <dbReference type="EMBL" id="CAB3266607.1"/>
    </source>
</evidence>
<dbReference type="InterPro" id="IPR000884">
    <property type="entry name" value="TSP1_rpt"/>
</dbReference>
<dbReference type="InterPro" id="IPR036383">
    <property type="entry name" value="TSP1_rpt_sf"/>
</dbReference>
<evidence type="ECO:0000259" key="6">
    <source>
        <dbReference type="PROSITE" id="PS51670"/>
    </source>
</evidence>
<feature type="disulfide bond" evidence="3">
    <location>
        <begin position="1379"/>
        <end position="1392"/>
    </location>
</feature>
<evidence type="ECO:0000256" key="4">
    <source>
        <dbReference type="SAM" id="MobiDB-lite"/>
    </source>
</evidence>
<dbReference type="PROSITE" id="PS50022">
    <property type="entry name" value="FA58C_3"/>
    <property type="match status" value="1"/>
</dbReference>
<evidence type="ECO:0000259" key="5">
    <source>
        <dbReference type="PROSITE" id="PS50022"/>
    </source>
</evidence>
<feature type="disulfide bond" evidence="3">
    <location>
        <begin position="1282"/>
        <end position="1295"/>
    </location>
</feature>
<name>A0A6F9DT38_9ASCI</name>
<feature type="disulfide bond" evidence="3">
    <location>
        <begin position="1370"/>
        <end position="1388"/>
    </location>
</feature>
<feature type="domain" description="ShKT" evidence="6">
    <location>
        <begin position="1139"/>
        <end position="1171"/>
    </location>
</feature>
<proteinExistence type="evidence at transcript level"/>
<dbReference type="Gene3D" id="2.60.120.260">
    <property type="entry name" value="Galactose-binding domain-like"/>
    <property type="match status" value="1"/>
</dbReference>
<feature type="region of interest" description="Disordered" evidence="4">
    <location>
        <begin position="388"/>
        <end position="416"/>
    </location>
</feature>
<dbReference type="Gene3D" id="2.20.100.10">
    <property type="entry name" value="Thrombospondin type-1 (TSP1) repeat"/>
    <property type="match status" value="13"/>
</dbReference>
<feature type="disulfide bond" evidence="3">
    <location>
        <begin position="1190"/>
        <end position="1208"/>
    </location>
</feature>
<feature type="disulfide bond" evidence="3">
    <location>
        <begin position="1105"/>
        <end position="1123"/>
    </location>
</feature>
<dbReference type="SMART" id="SM00254">
    <property type="entry name" value="ShKT"/>
    <property type="match status" value="23"/>
</dbReference>
<dbReference type="Pfam" id="PF01549">
    <property type="entry name" value="ShK"/>
    <property type="match status" value="22"/>
</dbReference>
<organism evidence="7">
    <name type="scientific">Phallusia mammillata</name>
    <dbReference type="NCBI Taxonomy" id="59560"/>
    <lineage>
        <taxon>Eukaryota</taxon>
        <taxon>Metazoa</taxon>
        <taxon>Chordata</taxon>
        <taxon>Tunicata</taxon>
        <taxon>Ascidiacea</taxon>
        <taxon>Phlebobranchia</taxon>
        <taxon>Ascidiidae</taxon>
        <taxon>Phallusia</taxon>
    </lineage>
</organism>
<feature type="disulfide bond" evidence="3">
    <location>
        <begin position="1322"/>
        <end position="1340"/>
    </location>
</feature>
<feature type="domain" description="ShKT" evidence="6">
    <location>
        <begin position="1651"/>
        <end position="1685"/>
    </location>
</feature>
<feature type="region of interest" description="Disordered" evidence="4">
    <location>
        <begin position="591"/>
        <end position="635"/>
    </location>
</feature>
<feature type="disulfide bond" evidence="3">
    <location>
        <begin position="1461"/>
        <end position="1474"/>
    </location>
</feature>
<feature type="disulfide bond" evidence="3">
    <location>
        <begin position="1114"/>
        <end position="1127"/>
    </location>
</feature>
<evidence type="ECO:0000256" key="1">
    <source>
        <dbReference type="ARBA" id="ARBA00022737"/>
    </source>
</evidence>
<feature type="compositionally biased region" description="Low complexity" evidence="4">
    <location>
        <begin position="394"/>
        <end position="406"/>
    </location>
</feature>
<gene>
    <name evidence="7" type="primary">Sspo-002</name>
</gene>
<keyword evidence="1" id="KW-0677">Repeat</keyword>
<sequence length="2458" mass="265501">MLKVISENMSSSVRYKFMLLSIFIVSTVSTLVSTEYIEYPPLLDEDIIIHDVVKRQVETVLVERNACIDENENCRRWAKRNFCSHADYAPYMSLKCRRSCYLCEVVEEEVEECRDDRDACAYWKESGNCNKDKYRKFMAKLCPRSCGLCPDQVTSTIFATTTASTVPVTTTVTTTTTEEPIETTTPAKYSEWGEWSECSHTCGTGNKRRTRECLLETCTSMQVKSCANQPCPTTTATTTTTTTTTELATTQEETTSVASTTVMATSSETTFTEAATTTITTSTMTEEITEQLTTTFENEVTTATDTTTTESASASSTMAEIEVDATDLKNASTTIATLMETTADAEMELTTVSEVTTGQPETTQDNSMDFVTTSPLETTQPEIPVTSSVKMEETTTTNPTFSPVTPKTEKTSAMADTTVENEPTTIFETTSYGTMSTPEDAFTSIESTSSPDIATTSAEDRTQAATTVNAASETTTNILTTVPTIEVTATETTASSMEVTTDEGVSATGVQSTTLQLSAELTTNSYEPTSTEVDITSQATASTTMVSGNEGCQDKARSCVLLLFSCKTSQFTRNTCKATCGLCETPVGVSTTTPAQGTTADETTSSTITESQTTATTANAATSTEPITSSRPVAPSCTDRTSTCRFFISRGCSSTVMRTLCKATCKLCGSSTTLPQTTSTADVITTSSMPQTTSTILPTSTIATSSVSSTTLSPSTSVAMTSSIPASSTVTSSTPASSAMTSTIEQTTQPACIDLYEECANISVYCGVVANVTKSCPRTCGECDDVTTSPASSTVGDVEICEDTFPNCIALLDQCENEEAIQYLQVTCRKTCGFCVAPTPTNVTSTPEPTTAAVECVDTNEKCGEWSQYGLCNSTIYPEMMAYMQDSCRKSCDLCNKKSWSEWSVCSVSCGGGLERRTEICNEGNCSQPQTETRSCNIEACPQSNRCFDGMTTRACQQYKAKNACYTTLVQGLCAKTCGVCVDESATANSTDNNTNETQSNTTTTAGNSTCQDTNELCGNWSSRGFCSNTYTTYMKQNCPQSCGLCSDSVWNVWNTWSPCNATCGGGVMTRNRTCQSVTCQGPTDETAPCNTFQCPTCTDQSSACSVLSQTGKCTETMWKFLCRRSCKLCTVQPITGPCYDTRTDCADLRTAGRCTDFAVEAACPRSCEKCPIVEENTGSGQCVDTNVNCQTAATMGKCTDPRVQAICPLSCKKCTKSVAVVETNPTSGECVDQNSLCVNLAVNCANNSVVRKTCPKTCRLCPEPCVDKNTLCPGLAQAGQCSMKIVTDECPLSCQACNKASQVIKSNVPETSMCEDKLGSCPKLVQIINCTNPMLLESCAKTCGTCLKATVAPTVAPKEETCADQHSSCPVFAEQGQCQKMFYTFLCRKSCRQCDKRQADATVPECKDKYDQATCAALLSKCDNPLVLQQCQRSCKACTDFECRDTITGTCKTLASIGMCSQTEFKRTCAVTCGLCSNGESGGTTIVPTPPTSGVTTDSDVCMDERSDCQEYFNAGHCRYEVIESVCRKTCQVCRSPTAVLDPDAPCMDSSTTCEIFSRLNQCRSTRNVRFMCAKSCNYCPRIESARKSVVPTPECKDSNTAMCDRLKNMCALPNIETACPLTCGKCTAVDKEGTSSNGQSNRPADFKKCRDYLPDCPDYSALCTRKTANNYIPTMCPITCQTCGQTTLAPDRKPTDAAPTTVATTPKIATPQNSGVFEKWGSWTECSKTCGVGERTRTRSCVTGECEGPLVDTGACGKDSCDARLNPIETEGCKDISPLCSRWLQNSTTRCTSVRYREQMKFQCAFSCGHCTPKLVWSEWSDCTNRCGGGKQKRTLSCEIVGKCDNQTGDGNVEERECNTNDCGTWTTWRDWTPCSVTCGQGYRSRERFCPSGRDDDCEGLPMEQEGCFINATCPGWSNWSNWTDCSASCGGGVSTRSRDCYPGKENVTCSGNATEEISCNNQTCPEWSSWETWSDCSVTCGEGGTRQRFRGCSVKGGCKGDEMDTEDCSSDVSCIQWSQWSAYTECSASCGGGVATRNRTCLGGTGDHGECPGFSEQTMPCNWQICPDVGLWSEWGQFGTCTKTCGGGEMERRRVCLNGIPGEGGCPGTVNDVSDCAVESCPVGRWSLWSEWSPCSSSCGVGVKSRDRQCIDGVAGLSGCPGLKESVEKCNEHACPTWTEWQPWTQCSATCGENGERMRVKVCFDSNIEEVVPASECEDSKETFEKEICNIRLCPTWSTWSGWGPCSASCGVGLSQRTRGCDNGDIGDDGCNDGSSMGKRYCNQWDCPKACEMEPLQMTGTFTASSYVEDHPPISAELLASRAWCPTNDDADQWLQIDFADAVSVSGIKIQGFLSSEHHDGVSGYSWVDRFTVHHAITAGDYQPITNNAQEEKIFEGPDGPLSNHARSRFWEPVAARYWRIKVESSVPEKQGCMKVQFLQCQDNADTGSGSSLLF</sequence>
<dbReference type="PANTHER" id="PTHR22906">
    <property type="entry name" value="PROPERDIN"/>
    <property type="match status" value="1"/>
</dbReference>
<feature type="domain" description="ShKT" evidence="6">
    <location>
        <begin position="1266"/>
        <end position="1298"/>
    </location>
</feature>
<dbReference type="InterPro" id="IPR003582">
    <property type="entry name" value="ShKT_dom"/>
</dbReference>
<comment type="caution">
    <text evidence="3">Lacks conserved residue(s) required for the propagation of feature annotation.</text>
</comment>
<feature type="domain" description="ShKT" evidence="6">
    <location>
        <begin position="1183"/>
        <end position="1215"/>
    </location>
</feature>
<feature type="domain" description="ShKT" evidence="6">
    <location>
        <begin position="1407"/>
        <end position="1439"/>
    </location>
</feature>
<feature type="domain" description="ShKT" evidence="6">
    <location>
        <begin position="1011"/>
        <end position="1046"/>
    </location>
</feature>
<feature type="disulfide bond" evidence="3">
    <location>
        <begin position="1651"/>
        <end position="1685"/>
    </location>
</feature>
<dbReference type="SMART" id="SM00209">
    <property type="entry name" value="TSP1"/>
    <property type="match status" value="13"/>
</dbReference>
<dbReference type="SUPFAM" id="SSF49785">
    <property type="entry name" value="Galactose-binding domain-like"/>
    <property type="match status" value="1"/>
</dbReference>
<feature type="domain" description="ShKT" evidence="6">
    <location>
        <begin position="67"/>
        <end position="103"/>
    </location>
</feature>
<feature type="domain" description="ShKT" evidence="6">
    <location>
        <begin position="1315"/>
        <end position="1347"/>
    </location>
</feature>
<dbReference type="InterPro" id="IPR052065">
    <property type="entry name" value="Compl_asym_regulator"/>
</dbReference>
<dbReference type="InterPro" id="IPR000421">
    <property type="entry name" value="FA58C"/>
</dbReference>
<feature type="domain" description="ShKT" evidence="6">
    <location>
        <begin position="552"/>
        <end position="583"/>
    </location>
</feature>
<reference evidence="7" key="1">
    <citation type="submission" date="2020-04" db="EMBL/GenBank/DDBJ databases">
        <authorList>
            <person name="Neveu A P."/>
        </authorList>
    </citation>
    <scope>NUCLEOTIDE SEQUENCE</scope>
    <source>
        <tissue evidence="7">Whole embryo</tissue>
    </source>
</reference>
<feature type="domain" description="ShKT" evidence="6">
    <location>
        <begin position="801"/>
        <end position="835"/>
    </location>
</feature>
<feature type="disulfide bond" evidence="3">
    <location>
        <begin position="1423"/>
        <end position="1436"/>
    </location>
</feature>
<protein>
    <submittedName>
        <fullName evidence="7">SCO-spondin</fullName>
    </submittedName>
</protein>
<feature type="compositionally biased region" description="Low complexity" evidence="4">
    <location>
        <begin position="598"/>
        <end position="625"/>
    </location>
</feature>
<feature type="domain" description="ShKT" evidence="6">
    <location>
        <begin position="1597"/>
        <end position="1628"/>
    </location>
</feature>
<feature type="domain" description="ShKT" evidence="6">
    <location>
        <begin position="1363"/>
        <end position="1395"/>
    </location>
</feature>
<dbReference type="InterPro" id="IPR008979">
    <property type="entry name" value="Galactose-bd-like_sf"/>
</dbReference>
<feature type="disulfide bond" evidence="3">
    <location>
        <begin position="1273"/>
        <end position="1291"/>
    </location>
</feature>
<feature type="disulfide bond" evidence="3">
    <location>
        <begin position="1331"/>
        <end position="1344"/>
    </location>
</feature>
<dbReference type="PROSITE" id="PS51670">
    <property type="entry name" value="SHKT"/>
    <property type="match status" value="19"/>
</dbReference>
<dbReference type="EMBL" id="LR790745">
    <property type="protein sequence ID" value="CAB3266607.1"/>
    <property type="molecule type" value="mRNA"/>
</dbReference>
<keyword evidence="2 3" id="KW-1015">Disulfide bond</keyword>
<accession>A0A6F9DT38</accession>
<feature type="disulfide bond" evidence="3">
    <location>
        <begin position="1155"/>
        <end position="1168"/>
    </location>
</feature>
<feature type="domain" description="ShKT" evidence="6">
    <location>
        <begin position="1548"/>
        <end position="1581"/>
    </location>
</feature>
<feature type="domain" description="ShKT" evidence="6">
    <location>
        <begin position="856"/>
        <end position="895"/>
    </location>
</feature>